<feature type="region of interest" description="Disordered" evidence="1">
    <location>
        <begin position="255"/>
        <end position="281"/>
    </location>
</feature>
<name>A0A4W5JZ45_9TELE</name>
<proteinExistence type="predicted"/>
<dbReference type="Ensembl" id="ENSHHUT00000005295.1">
    <property type="protein sequence ID" value="ENSHHUP00000005129.1"/>
    <property type="gene ID" value="ENSHHUG00000003137.1"/>
</dbReference>
<dbReference type="GO" id="GO:0035091">
    <property type="term" value="F:phosphatidylinositol binding"/>
    <property type="evidence" value="ECO:0007669"/>
    <property type="project" value="TreeGrafter"/>
</dbReference>
<dbReference type="InterPro" id="IPR004177">
    <property type="entry name" value="DDHD_dom"/>
</dbReference>
<dbReference type="STRING" id="62062.ENSHHUP00000005129"/>
<dbReference type="InterPro" id="IPR001666">
    <property type="entry name" value="PI_transfer"/>
</dbReference>
<evidence type="ECO:0000259" key="2">
    <source>
        <dbReference type="PROSITE" id="PS51043"/>
    </source>
</evidence>
<dbReference type="GO" id="GO:0005737">
    <property type="term" value="C:cytoplasm"/>
    <property type="evidence" value="ECO:0007669"/>
    <property type="project" value="TreeGrafter"/>
</dbReference>
<sequence>MSIWDSRSRINTISVFVVALCVQQHVSLTHTHTHTGRQHLSVLSSLCPDGSSQQCLAPSKIHVLLLVLHGGNILDTGAGEPNSKQADVNTLTGAFETVMRVHYPAALGRIAIRVVPCPAVCADAFSLVSNLSPYSYDEGCLSNSQDHIPLAALPLLATSAPQYQDAVATVIQRANQVYGDFLRSLEGTSFSGQVCVIGDCVGGILGFDALCSSNVTVSESQNSSRRGSTVSVQDTDLLSPGIIINSVSPRHLSRSNIDIPRSLGPDDPKTMLPRKRSDSSTYELDTIKQHQAFLSSLHSSVLRTDPGSRRSSSSTMLEGGGALGRLDFEVADFFLFGSPLGLVLALRKTVVPSIDVSALRPACQQVYNLFHPADPSASRLEPLLEKRFHQLPPFCVPRYQRFPLGDGHSALLGEARYTCTHTNYSFMSPGYLSSKRKHSIRCVLCFTCPYALIVRYLCAGIIRYKVLWVTSVRLSSYNVLYC</sequence>
<accession>A0A4W5JZ45</accession>
<reference evidence="4" key="1">
    <citation type="submission" date="2018-06" db="EMBL/GenBank/DDBJ databases">
        <title>Genome assembly of Danube salmon.</title>
        <authorList>
            <person name="Macqueen D.J."/>
            <person name="Gundappa M.K."/>
        </authorList>
    </citation>
    <scope>NUCLEOTIDE SEQUENCE [LARGE SCALE GENOMIC DNA]</scope>
</reference>
<reference evidence="3" key="3">
    <citation type="submission" date="2025-09" db="UniProtKB">
        <authorList>
            <consortium name="Ensembl"/>
        </authorList>
    </citation>
    <scope>IDENTIFICATION</scope>
</reference>
<dbReference type="PROSITE" id="PS51043">
    <property type="entry name" value="DDHD"/>
    <property type="match status" value="1"/>
</dbReference>
<evidence type="ECO:0000313" key="4">
    <source>
        <dbReference type="Proteomes" id="UP000314982"/>
    </source>
</evidence>
<evidence type="ECO:0000313" key="3">
    <source>
        <dbReference type="Ensembl" id="ENSHHUP00000005129.1"/>
    </source>
</evidence>
<keyword evidence="4" id="KW-1185">Reference proteome</keyword>
<dbReference type="GO" id="GO:0008526">
    <property type="term" value="F:phosphatidylinositol transfer activity"/>
    <property type="evidence" value="ECO:0007669"/>
    <property type="project" value="TreeGrafter"/>
</dbReference>
<protein>
    <recommendedName>
        <fullName evidence="2">DDHD domain-containing protein</fullName>
    </recommendedName>
</protein>
<dbReference type="GO" id="GO:0008525">
    <property type="term" value="F:phosphatidylcholine transporter activity"/>
    <property type="evidence" value="ECO:0007669"/>
    <property type="project" value="TreeGrafter"/>
</dbReference>
<dbReference type="GO" id="GO:0046872">
    <property type="term" value="F:metal ion binding"/>
    <property type="evidence" value="ECO:0007669"/>
    <property type="project" value="InterPro"/>
</dbReference>
<evidence type="ECO:0000256" key="1">
    <source>
        <dbReference type="SAM" id="MobiDB-lite"/>
    </source>
</evidence>
<organism evidence="3 4">
    <name type="scientific">Hucho hucho</name>
    <name type="common">huchen</name>
    <dbReference type="NCBI Taxonomy" id="62062"/>
    <lineage>
        <taxon>Eukaryota</taxon>
        <taxon>Metazoa</taxon>
        <taxon>Chordata</taxon>
        <taxon>Craniata</taxon>
        <taxon>Vertebrata</taxon>
        <taxon>Euteleostomi</taxon>
        <taxon>Actinopterygii</taxon>
        <taxon>Neopterygii</taxon>
        <taxon>Teleostei</taxon>
        <taxon>Protacanthopterygii</taxon>
        <taxon>Salmoniformes</taxon>
        <taxon>Salmonidae</taxon>
        <taxon>Salmoninae</taxon>
        <taxon>Hucho</taxon>
    </lineage>
</organism>
<dbReference type="Pfam" id="PF02862">
    <property type="entry name" value="DDHD"/>
    <property type="match status" value="1"/>
</dbReference>
<dbReference type="Proteomes" id="UP000314982">
    <property type="component" value="Unassembled WGS sequence"/>
</dbReference>
<dbReference type="SMART" id="SM01127">
    <property type="entry name" value="DDHD"/>
    <property type="match status" value="1"/>
</dbReference>
<dbReference type="AlphaFoldDB" id="A0A4W5JZ45"/>
<dbReference type="PANTHER" id="PTHR10658">
    <property type="entry name" value="PHOSPHATIDYLINOSITOL TRANSFER PROTEIN"/>
    <property type="match status" value="1"/>
</dbReference>
<dbReference type="GeneTree" id="ENSGT00940000153849"/>
<dbReference type="GO" id="GO:0031210">
    <property type="term" value="F:phosphatidylcholine binding"/>
    <property type="evidence" value="ECO:0007669"/>
    <property type="project" value="TreeGrafter"/>
</dbReference>
<reference evidence="3" key="2">
    <citation type="submission" date="2025-08" db="UniProtKB">
        <authorList>
            <consortium name="Ensembl"/>
        </authorList>
    </citation>
    <scope>IDENTIFICATION</scope>
</reference>
<dbReference type="PANTHER" id="PTHR10658:SF84">
    <property type="entry name" value="MEMBRANE-ASSOCIATED PHOSPHATIDYLINOSITOL TRANSFER PROTEIN 2"/>
    <property type="match status" value="1"/>
</dbReference>
<feature type="domain" description="DDHD" evidence="2">
    <location>
        <begin position="326"/>
        <end position="482"/>
    </location>
</feature>